<dbReference type="InterPro" id="IPR037522">
    <property type="entry name" value="HD_GYP_dom"/>
</dbReference>
<dbReference type="Gene3D" id="1.10.3210.10">
    <property type="entry name" value="Hypothetical protein af1432"/>
    <property type="match status" value="1"/>
</dbReference>
<sequence length="360" mass="40907">MKVKLNQLVPGCIVLKPIMAETTTPLYKEKTVLTAEDIQTLSKFLIDEIEVENVLANGEKFIPSDNGLGAEAAALMETGDRFKDRYMQAVANYKKVFQEWAAGTPVEMECVRHILLPLFEEIVEKKDVLLQLHHYSTKEDYLYHHAVSVGLLSAFLGAKLGYEKGEWLKIALAGALADCGMAKLPTSLLTKNGLYTLKEKHEMRDHPKYSYQMLKKRPEIDGSLLSAVLQHHEREDGTGYPLGVRGQKIHFYAQILAVADVYHAMISERKYRKKKSPYMVLEDLAKERFGKFNPRIVHVLVSQLTQLSVRTSVRLTNNRLGEIVFIDPMAPTRPMVQLQTGEMIYLMKNYTVHIEDVLLS</sequence>
<dbReference type="SUPFAM" id="SSF109604">
    <property type="entry name" value="HD-domain/PDEase-like"/>
    <property type="match status" value="1"/>
</dbReference>
<dbReference type="KEGG" id="bha:BH0008"/>
<evidence type="ECO:0000313" key="3">
    <source>
        <dbReference type="Proteomes" id="UP000001258"/>
    </source>
</evidence>
<reference evidence="2 3" key="1">
    <citation type="journal article" date="2000" name="Nucleic Acids Res.">
        <title>Complete genome sequence of the alkaliphilic bacterium Bacillus halodurans and genomic sequence comparison with Bacillus subtilis.</title>
        <authorList>
            <person name="Takami H."/>
            <person name="Nakasone K."/>
            <person name="Takaki Y."/>
            <person name="Maeno G."/>
            <person name="Sasaki R."/>
            <person name="Masui N."/>
            <person name="Fuji F."/>
            <person name="Hirama C."/>
            <person name="Nakamura Y."/>
            <person name="Ogasawara N."/>
            <person name="Kuhara S."/>
            <person name="Horikoshi K."/>
        </authorList>
    </citation>
    <scope>NUCLEOTIDE SEQUENCE [LARGE SCALE GENOMIC DNA]</scope>
    <source>
        <strain evidence="3">ATCC BAA-125 / DSM 18197 / FERM 7344 / JCM 9153 / C-125</strain>
    </source>
</reference>
<keyword evidence="3" id="KW-1185">Reference proteome</keyword>
<evidence type="ECO:0000313" key="2">
    <source>
        <dbReference type="EMBL" id="BAB03727.1"/>
    </source>
</evidence>
<dbReference type="STRING" id="272558.gene:10725823"/>
<dbReference type="Pfam" id="PF13487">
    <property type="entry name" value="HD_5"/>
    <property type="match status" value="1"/>
</dbReference>
<protein>
    <submittedName>
        <fullName evidence="2">BH0008 protein</fullName>
    </submittedName>
</protein>
<dbReference type="PANTHER" id="PTHR43155:SF2">
    <property type="entry name" value="CYCLIC DI-GMP PHOSPHODIESTERASE PA4108"/>
    <property type="match status" value="1"/>
</dbReference>
<dbReference type="RefSeq" id="WP_010896192.1">
    <property type="nucleotide sequence ID" value="NC_002570.2"/>
</dbReference>
<dbReference type="SMART" id="SM00471">
    <property type="entry name" value="HDc"/>
    <property type="match status" value="1"/>
</dbReference>
<dbReference type="PIR" id="H83650">
    <property type="entry name" value="H83650"/>
</dbReference>
<dbReference type="EMBL" id="BA000004">
    <property type="protein sequence ID" value="BAB03727.1"/>
    <property type="molecule type" value="Genomic_DNA"/>
</dbReference>
<dbReference type="AlphaFoldDB" id="Q7AK03"/>
<gene>
    <name evidence="2" type="ordered locus">BH0008</name>
</gene>
<dbReference type="PROSITE" id="PS51832">
    <property type="entry name" value="HD_GYP"/>
    <property type="match status" value="1"/>
</dbReference>
<dbReference type="InterPro" id="IPR003607">
    <property type="entry name" value="HD/PDEase_dom"/>
</dbReference>
<evidence type="ECO:0000259" key="1">
    <source>
        <dbReference type="PROSITE" id="PS51832"/>
    </source>
</evidence>
<accession>Q7AK03</accession>
<feature type="domain" description="HD-GYP" evidence="1">
    <location>
        <begin position="120"/>
        <end position="316"/>
    </location>
</feature>
<dbReference type="eggNOG" id="COG2206">
    <property type="taxonomic scope" value="Bacteria"/>
</dbReference>
<dbReference type="Proteomes" id="UP000001258">
    <property type="component" value="Chromosome"/>
</dbReference>
<dbReference type="HOGENOM" id="CLU_000445_92_1_9"/>
<organism evidence="2 3">
    <name type="scientific">Halalkalibacterium halodurans (strain ATCC BAA-125 / DSM 18197 / FERM 7344 / JCM 9153 / C-125)</name>
    <name type="common">Bacillus halodurans</name>
    <dbReference type="NCBI Taxonomy" id="272558"/>
    <lineage>
        <taxon>Bacteria</taxon>
        <taxon>Bacillati</taxon>
        <taxon>Bacillota</taxon>
        <taxon>Bacilli</taxon>
        <taxon>Bacillales</taxon>
        <taxon>Bacillaceae</taxon>
        <taxon>Halalkalibacterium (ex Joshi et al. 2022)</taxon>
    </lineage>
</organism>
<dbReference type="CDD" id="cd00077">
    <property type="entry name" value="HDc"/>
    <property type="match status" value="1"/>
</dbReference>
<name>Q7AK03_HALH5</name>
<proteinExistence type="predicted"/>
<dbReference type="PANTHER" id="PTHR43155">
    <property type="entry name" value="CYCLIC DI-GMP PHOSPHODIESTERASE PA4108-RELATED"/>
    <property type="match status" value="1"/>
</dbReference>
<dbReference type="OrthoDB" id="9759601at2"/>